<dbReference type="SMART" id="SM00388">
    <property type="entry name" value="HisKA"/>
    <property type="match status" value="1"/>
</dbReference>
<evidence type="ECO:0000313" key="12">
    <source>
        <dbReference type="EMBL" id="WRS40028.1"/>
    </source>
</evidence>
<dbReference type="InterPro" id="IPR003594">
    <property type="entry name" value="HATPase_dom"/>
</dbReference>
<keyword evidence="12" id="KW-0547">Nucleotide-binding</keyword>
<dbReference type="SMART" id="SM00387">
    <property type="entry name" value="HATPase_c"/>
    <property type="match status" value="1"/>
</dbReference>
<dbReference type="PROSITE" id="PS50109">
    <property type="entry name" value="HIS_KIN"/>
    <property type="match status" value="1"/>
</dbReference>
<comment type="catalytic activity">
    <reaction evidence="1">
        <text>ATP + protein L-histidine = ADP + protein N-phospho-L-histidine.</text>
        <dbReference type="EC" id="2.7.13.3"/>
    </reaction>
</comment>
<keyword evidence="6 10" id="KW-0812">Transmembrane</keyword>
<dbReference type="CDD" id="cd00082">
    <property type="entry name" value="HisKA"/>
    <property type="match status" value="1"/>
</dbReference>
<evidence type="ECO:0000313" key="13">
    <source>
        <dbReference type="Proteomes" id="UP001334732"/>
    </source>
</evidence>
<gene>
    <name evidence="12" type="ORF">VA613_03950</name>
</gene>
<dbReference type="InterPro" id="IPR004358">
    <property type="entry name" value="Sig_transdc_His_kin-like_C"/>
</dbReference>
<dbReference type="SUPFAM" id="SSF47384">
    <property type="entry name" value="Homodimeric domain of signal transducing histidine kinase"/>
    <property type="match status" value="1"/>
</dbReference>
<organism evidence="12 13">
    <name type="scientific">Thiobacillus sedimenti</name>
    <dbReference type="NCBI Taxonomy" id="3110231"/>
    <lineage>
        <taxon>Bacteria</taxon>
        <taxon>Pseudomonadati</taxon>
        <taxon>Pseudomonadota</taxon>
        <taxon>Betaproteobacteria</taxon>
        <taxon>Nitrosomonadales</taxon>
        <taxon>Thiobacillaceae</taxon>
        <taxon>Thiobacillus</taxon>
    </lineage>
</organism>
<dbReference type="PANTHER" id="PTHR45436">
    <property type="entry name" value="SENSOR HISTIDINE KINASE YKOH"/>
    <property type="match status" value="1"/>
</dbReference>
<keyword evidence="5" id="KW-0808">Transferase</keyword>
<dbReference type="RefSeq" id="WP_324780559.1">
    <property type="nucleotide sequence ID" value="NZ_CP141769.1"/>
</dbReference>
<evidence type="ECO:0000256" key="9">
    <source>
        <dbReference type="ARBA" id="ARBA00023136"/>
    </source>
</evidence>
<dbReference type="InterPro" id="IPR005467">
    <property type="entry name" value="His_kinase_dom"/>
</dbReference>
<dbReference type="Proteomes" id="UP001334732">
    <property type="component" value="Chromosome"/>
</dbReference>
<dbReference type="InterPro" id="IPR036097">
    <property type="entry name" value="HisK_dim/P_sf"/>
</dbReference>
<dbReference type="InterPro" id="IPR036890">
    <property type="entry name" value="HATPase_C_sf"/>
</dbReference>
<keyword evidence="4" id="KW-0597">Phosphoprotein</keyword>
<reference evidence="12 13" key="1">
    <citation type="submission" date="2023-12" db="EMBL/GenBank/DDBJ databases">
        <title>Thiobacillus sedimentum sp. nov., a chemolithoautotrophic sulfur-oxidizing bacterium isolated from freshwater sediment.</title>
        <authorList>
            <person name="Luo J."/>
            <person name="Dai C."/>
        </authorList>
    </citation>
    <scope>NUCLEOTIDE SEQUENCE [LARGE SCALE GENOMIC DNA]</scope>
    <source>
        <strain evidence="12 13">SCUT-2</strain>
    </source>
</reference>
<protein>
    <recommendedName>
        <fullName evidence="3">histidine kinase</fullName>
        <ecNumber evidence="3">2.7.13.3</ecNumber>
    </recommendedName>
</protein>
<evidence type="ECO:0000256" key="6">
    <source>
        <dbReference type="ARBA" id="ARBA00022692"/>
    </source>
</evidence>
<dbReference type="Pfam" id="PF00512">
    <property type="entry name" value="HisKA"/>
    <property type="match status" value="1"/>
</dbReference>
<feature type="transmembrane region" description="Helical" evidence="10">
    <location>
        <begin position="167"/>
        <end position="190"/>
    </location>
</feature>
<evidence type="ECO:0000256" key="7">
    <source>
        <dbReference type="ARBA" id="ARBA00022777"/>
    </source>
</evidence>
<evidence type="ECO:0000256" key="5">
    <source>
        <dbReference type="ARBA" id="ARBA00022679"/>
    </source>
</evidence>
<evidence type="ECO:0000256" key="1">
    <source>
        <dbReference type="ARBA" id="ARBA00000085"/>
    </source>
</evidence>
<evidence type="ECO:0000256" key="10">
    <source>
        <dbReference type="SAM" id="Phobius"/>
    </source>
</evidence>
<keyword evidence="13" id="KW-1185">Reference proteome</keyword>
<dbReference type="GO" id="GO:0005524">
    <property type="term" value="F:ATP binding"/>
    <property type="evidence" value="ECO:0007669"/>
    <property type="project" value="UniProtKB-KW"/>
</dbReference>
<dbReference type="InterPro" id="IPR050428">
    <property type="entry name" value="TCS_sensor_his_kinase"/>
</dbReference>
<comment type="subcellular location">
    <subcellularLocation>
        <location evidence="2">Membrane</location>
    </subcellularLocation>
</comment>
<dbReference type="EC" id="2.7.13.3" evidence="3"/>
<keyword evidence="9 10" id="KW-0472">Membrane</keyword>
<keyword evidence="8 10" id="KW-1133">Transmembrane helix</keyword>
<dbReference type="InterPro" id="IPR003661">
    <property type="entry name" value="HisK_dim/P_dom"/>
</dbReference>
<dbReference type="CDD" id="cd00075">
    <property type="entry name" value="HATPase"/>
    <property type="match status" value="1"/>
</dbReference>
<dbReference type="SUPFAM" id="SSF55874">
    <property type="entry name" value="ATPase domain of HSP90 chaperone/DNA topoisomerase II/histidine kinase"/>
    <property type="match status" value="1"/>
</dbReference>
<keyword evidence="7" id="KW-0418">Kinase</keyword>
<name>A0ABZ1CM22_9PROT</name>
<dbReference type="InterPro" id="IPR013727">
    <property type="entry name" value="2CSK_N"/>
</dbReference>
<evidence type="ECO:0000256" key="3">
    <source>
        <dbReference type="ARBA" id="ARBA00012438"/>
    </source>
</evidence>
<evidence type="ECO:0000256" key="8">
    <source>
        <dbReference type="ARBA" id="ARBA00022989"/>
    </source>
</evidence>
<dbReference type="Gene3D" id="3.30.565.10">
    <property type="entry name" value="Histidine kinase-like ATPase, C-terminal domain"/>
    <property type="match status" value="1"/>
</dbReference>
<feature type="transmembrane region" description="Helical" evidence="10">
    <location>
        <begin position="20"/>
        <end position="38"/>
    </location>
</feature>
<evidence type="ECO:0000259" key="11">
    <source>
        <dbReference type="PROSITE" id="PS50109"/>
    </source>
</evidence>
<dbReference type="Gene3D" id="1.10.287.130">
    <property type="match status" value="1"/>
</dbReference>
<evidence type="ECO:0000256" key="2">
    <source>
        <dbReference type="ARBA" id="ARBA00004370"/>
    </source>
</evidence>
<sequence length="466" mass="50937">MSRPPERRRGEPTLTRALLGWLILPLVVALAVSAYSTYRNANQLAQTERDLVLEGITDDLKEYVSSTLESRQPLDPGALTISLLIGDARDRRYFAVYDGSGRLLAGDRRLRRLADDRIDAPRTVYDDLVLDGRTVRRAVLRDNEDMPGFEIQVAETTVRRERLALHLLRGVLVPQAIVILLSIPLIWFGISRGLHPLELLRRRISGRSAQDLDAIPVDHTPRELLPVVSALNDLLLRFKAVQQEQRRFIADAAHQIKTPLAVLTAEIDLALSDKGCTCAQPTYARLQAAVSRLTHLVGQLLALAHSESDADRAHAPFDLAEVARDVTGEFLPAAARKRIDLGFEGPEHAIPVRGNVVLVREAMKNLVDNALKFAPEGGTVTASVRSGPPVFAVADSGPGIPDAELPLIFQRFHRAADSNTTEGSGLGLAIVQEVARKHGAVVTAGRSALGGALFEFRFEDEAVSQP</sequence>
<proteinExistence type="predicted"/>
<dbReference type="PRINTS" id="PR00344">
    <property type="entry name" value="BCTRLSENSOR"/>
</dbReference>
<dbReference type="PANTHER" id="PTHR45436:SF1">
    <property type="entry name" value="SENSOR PROTEIN QSEC"/>
    <property type="match status" value="1"/>
</dbReference>
<evidence type="ECO:0000256" key="4">
    <source>
        <dbReference type="ARBA" id="ARBA00022553"/>
    </source>
</evidence>
<dbReference type="EMBL" id="CP141769">
    <property type="protein sequence ID" value="WRS40028.1"/>
    <property type="molecule type" value="Genomic_DNA"/>
</dbReference>
<keyword evidence="12" id="KW-0067">ATP-binding</keyword>
<dbReference type="Pfam" id="PF02518">
    <property type="entry name" value="HATPase_c"/>
    <property type="match status" value="1"/>
</dbReference>
<accession>A0ABZ1CM22</accession>
<feature type="domain" description="Histidine kinase" evidence="11">
    <location>
        <begin position="251"/>
        <end position="462"/>
    </location>
</feature>
<dbReference type="Pfam" id="PF08521">
    <property type="entry name" value="2CSK_N"/>
    <property type="match status" value="1"/>
</dbReference>